<dbReference type="AlphaFoldDB" id="A0A5C6F935"/>
<dbReference type="PANTHER" id="PTHR30026:SF23">
    <property type="entry name" value="TO APRF-PUTATIVE OUTER MEMBRANE EFFLUX PROTEIN OR SECRETED ALKALINE PHOSPHATASE-RELATED"/>
    <property type="match status" value="1"/>
</dbReference>
<dbReference type="GO" id="GO:0009279">
    <property type="term" value="C:cell outer membrane"/>
    <property type="evidence" value="ECO:0007669"/>
    <property type="project" value="UniProtKB-SubCell"/>
</dbReference>
<evidence type="ECO:0000313" key="11">
    <source>
        <dbReference type="Proteomes" id="UP000317977"/>
    </source>
</evidence>
<feature type="chain" id="PRO_5022899167" evidence="9">
    <location>
        <begin position="25"/>
        <end position="716"/>
    </location>
</feature>
<keyword evidence="6" id="KW-0472">Membrane</keyword>
<keyword evidence="11" id="KW-1185">Reference proteome</keyword>
<name>A0A5C6F935_9BACT</name>
<evidence type="ECO:0000256" key="5">
    <source>
        <dbReference type="ARBA" id="ARBA00022692"/>
    </source>
</evidence>
<dbReference type="Gene3D" id="1.20.1600.10">
    <property type="entry name" value="Outer membrane efflux proteins (OEP)"/>
    <property type="match status" value="1"/>
</dbReference>
<comment type="subcellular location">
    <subcellularLocation>
        <location evidence="1">Cell outer membrane</location>
    </subcellularLocation>
</comment>
<dbReference type="PANTHER" id="PTHR30026">
    <property type="entry name" value="OUTER MEMBRANE PROTEIN TOLC"/>
    <property type="match status" value="1"/>
</dbReference>
<evidence type="ECO:0000313" key="10">
    <source>
        <dbReference type="EMBL" id="TWU57898.1"/>
    </source>
</evidence>
<dbReference type="Proteomes" id="UP000317977">
    <property type="component" value="Unassembled WGS sequence"/>
</dbReference>
<dbReference type="InterPro" id="IPR003423">
    <property type="entry name" value="OMP_efflux"/>
</dbReference>
<organism evidence="10 11">
    <name type="scientific">Rubripirellula reticaptiva</name>
    <dbReference type="NCBI Taxonomy" id="2528013"/>
    <lineage>
        <taxon>Bacteria</taxon>
        <taxon>Pseudomonadati</taxon>
        <taxon>Planctomycetota</taxon>
        <taxon>Planctomycetia</taxon>
        <taxon>Pirellulales</taxon>
        <taxon>Pirellulaceae</taxon>
        <taxon>Rubripirellula</taxon>
    </lineage>
</organism>
<feature type="compositionally biased region" description="Polar residues" evidence="8">
    <location>
        <begin position="220"/>
        <end position="234"/>
    </location>
</feature>
<feature type="region of interest" description="Disordered" evidence="8">
    <location>
        <begin position="183"/>
        <end position="234"/>
    </location>
</feature>
<dbReference type="GO" id="GO:0015562">
    <property type="term" value="F:efflux transmembrane transporter activity"/>
    <property type="evidence" value="ECO:0007669"/>
    <property type="project" value="InterPro"/>
</dbReference>
<comment type="similarity">
    <text evidence="2">Belongs to the outer membrane factor (OMF) (TC 1.B.17) family.</text>
</comment>
<evidence type="ECO:0000256" key="4">
    <source>
        <dbReference type="ARBA" id="ARBA00022452"/>
    </source>
</evidence>
<keyword evidence="7" id="KW-0998">Cell outer membrane</keyword>
<accession>A0A5C6F935</accession>
<protein>
    <submittedName>
        <fullName evidence="10">Outer membrane efflux protein</fullName>
    </submittedName>
</protein>
<dbReference type="Pfam" id="PF02321">
    <property type="entry name" value="OEP"/>
    <property type="match status" value="2"/>
</dbReference>
<comment type="caution">
    <text evidence="10">The sequence shown here is derived from an EMBL/GenBank/DDBJ whole genome shotgun (WGS) entry which is preliminary data.</text>
</comment>
<reference evidence="10 11" key="1">
    <citation type="submission" date="2019-02" db="EMBL/GenBank/DDBJ databases">
        <title>Deep-cultivation of Planctomycetes and their phenomic and genomic characterization uncovers novel biology.</title>
        <authorList>
            <person name="Wiegand S."/>
            <person name="Jogler M."/>
            <person name="Boedeker C."/>
            <person name="Pinto D."/>
            <person name="Vollmers J."/>
            <person name="Rivas-Marin E."/>
            <person name="Kohn T."/>
            <person name="Peeters S.H."/>
            <person name="Heuer A."/>
            <person name="Rast P."/>
            <person name="Oberbeckmann S."/>
            <person name="Bunk B."/>
            <person name="Jeske O."/>
            <person name="Meyerdierks A."/>
            <person name="Storesund J.E."/>
            <person name="Kallscheuer N."/>
            <person name="Luecker S."/>
            <person name="Lage O.M."/>
            <person name="Pohl T."/>
            <person name="Merkel B.J."/>
            <person name="Hornburger P."/>
            <person name="Mueller R.-W."/>
            <person name="Bruemmer F."/>
            <person name="Labrenz M."/>
            <person name="Spormann A.M."/>
            <person name="Op Den Camp H."/>
            <person name="Overmann J."/>
            <person name="Amann R."/>
            <person name="Jetten M.S.M."/>
            <person name="Mascher T."/>
            <person name="Medema M.H."/>
            <person name="Devos D.P."/>
            <person name="Kaster A.-K."/>
            <person name="Ovreas L."/>
            <person name="Rohde M."/>
            <person name="Galperin M.Y."/>
            <person name="Jogler C."/>
        </authorList>
    </citation>
    <scope>NUCLEOTIDE SEQUENCE [LARGE SCALE GENOMIC DNA]</scope>
    <source>
        <strain evidence="10 11">Poly59</strain>
    </source>
</reference>
<dbReference type="GO" id="GO:0015288">
    <property type="term" value="F:porin activity"/>
    <property type="evidence" value="ECO:0007669"/>
    <property type="project" value="TreeGrafter"/>
</dbReference>
<dbReference type="SUPFAM" id="SSF56954">
    <property type="entry name" value="Outer membrane efflux proteins (OEP)"/>
    <property type="match status" value="1"/>
</dbReference>
<keyword evidence="9" id="KW-0732">Signal</keyword>
<dbReference type="InterPro" id="IPR051906">
    <property type="entry name" value="TolC-like"/>
</dbReference>
<keyword evidence="3" id="KW-0813">Transport</keyword>
<dbReference type="EMBL" id="SJPX01000001">
    <property type="protein sequence ID" value="TWU57898.1"/>
    <property type="molecule type" value="Genomic_DNA"/>
</dbReference>
<sequence precursor="true">MLRSKHTKRAALLSALLTSVSGCASPMSNGVVSTAKLFNPADKGAIVTEAQPANFAVAPAAQVSSAVLPAIPTTGIPNRISSEELINARDQHGAPGQVALTGGRPIVAGEPVVVVASNDPFANFQVKEVDEVEVVKQIPPATKLESSNPAAVKTTVTPKVAEPMAINDDEVAKAAAALQRAEEEKSAKAAESVKAEKRAKEKAKEKAEAEEKDAEEESLPNPNDSSLFDSAETPSYVGTQPLSLSEAVRVALSQNKSITVLGYLPQEVNTFVSSERAVFDPVFNAGIRGGQLNRQYRNFINTGGVLPGGFTPGANEQRNDFLGAPNQNVLSITKLLETGGTISAGLGMDYLYDTPVGNFTFLNPAWGTDINLSLIQPLGKGRGRNVTTAPLRIARTNQSLAAHEFQAEVNKTLRDVQNAYWDWKLAQRAHKVTQDAVQTALKTLELEKEALKLGEGTLPDFEQANDQWQRFRIDDALALNAVKKTRITLIQLMGLPLSQIEYDFAIDEPNVSADIQREIGDMSAMSRPEVLAAQANIRATQLAVILAADTLRPDLNLRVDYAVTGLESALDEAIETVSEHRFNDWVVQLEFTRAVGQRAACAALRRAQLQLARAIAEQDRVEQEIAAEVARTWEDVITSIEQLRIQTERVETARAQVKGRNELFSEGEGSLDLKIRAEASLIDSLLKKQAAEIAVQQQIVQWRYVTGQQQFVQFTE</sequence>
<evidence type="ECO:0000256" key="3">
    <source>
        <dbReference type="ARBA" id="ARBA00022448"/>
    </source>
</evidence>
<evidence type="ECO:0000256" key="8">
    <source>
        <dbReference type="SAM" id="MobiDB-lite"/>
    </source>
</evidence>
<evidence type="ECO:0000256" key="9">
    <source>
        <dbReference type="SAM" id="SignalP"/>
    </source>
</evidence>
<gene>
    <name evidence="10" type="ORF">Poly59_08070</name>
</gene>
<dbReference type="PROSITE" id="PS51257">
    <property type="entry name" value="PROKAR_LIPOPROTEIN"/>
    <property type="match status" value="1"/>
</dbReference>
<feature type="signal peptide" evidence="9">
    <location>
        <begin position="1"/>
        <end position="24"/>
    </location>
</feature>
<dbReference type="GO" id="GO:1990281">
    <property type="term" value="C:efflux pump complex"/>
    <property type="evidence" value="ECO:0007669"/>
    <property type="project" value="TreeGrafter"/>
</dbReference>
<keyword evidence="4" id="KW-1134">Transmembrane beta strand</keyword>
<proteinExistence type="inferred from homology"/>
<feature type="compositionally biased region" description="Basic and acidic residues" evidence="8">
    <location>
        <begin position="183"/>
        <end position="209"/>
    </location>
</feature>
<evidence type="ECO:0000256" key="6">
    <source>
        <dbReference type="ARBA" id="ARBA00023136"/>
    </source>
</evidence>
<keyword evidence="5" id="KW-0812">Transmembrane</keyword>
<evidence type="ECO:0000256" key="1">
    <source>
        <dbReference type="ARBA" id="ARBA00004442"/>
    </source>
</evidence>
<evidence type="ECO:0000256" key="2">
    <source>
        <dbReference type="ARBA" id="ARBA00007613"/>
    </source>
</evidence>
<evidence type="ECO:0000256" key="7">
    <source>
        <dbReference type="ARBA" id="ARBA00023237"/>
    </source>
</evidence>